<name>A0A2T0GY70_ACTMO</name>
<sequence>MVVSAHRAAEGFGGHTRYMSGSTRDSGDVVEVCDLCGRPVDRDNARYERVGDVVLTACDEDHMRQLRERR</sequence>
<dbReference type="Proteomes" id="UP000239352">
    <property type="component" value="Unassembled WGS sequence"/>
</dbReference>
<proteinExistence type="predicted"/>
<reference evidence="1 2" key="1">
    <citation type="submission" date="2018-03" db="EMBL/GenBank/DDBJ databases">
        <title>Actinopolyspora mortivallis from Sahara, screening for active biomolecules.</title>
        <authorList>
            <person name="Selama O."/>
            <person name="Wellington E.M.H."/>
            <person name="Hacene H."/>
        </authorList>
    </citation>
    <scope>NUCLEOTIDE SEQUENCE [LARGE SCALE GENOMIC DNA]</scope>
    <source>
        <strain evidence="1 2">M5A</strain>
    </source>
</reference>
<dbReference type="AlphaFoldDB" id="A0A2T0GY70"/>
<accession>A0A2T0GY70</accession>
<dbReference type="InParanoid" id="A0A2T0GY70"/>
<dbReference type="STRING" id="1050202.GCA_000384035_01527"/>
<evidence type="ECO:0000313" key="1">
    <source>
        <dbReference type="EMBL" id="PRW64051.1"/>
    </source>
</evidence>
<organism evidence="1 2">
    <name type="scientific">Actinopolyspora mortivallis</name>
    <dbReference type="NCBI Taxonomy" id="33906"/>
    <lineage>
        <taxon>Bacteria</taxon>
        <taxon>Bacillati</taxon>
        <taxon>Actinomycetota</taxon>
        <taxon>Actinomycetes</taxon>
        <taxon>Actinopolysporales</taxon>
        <taxon>Actinopolysporaceae</taxon>
        <taxon>Actinopolyspora</taxon>
    </lineage>
</organism>
<comment type="caution">
    <text evidence="1">The sequence shown here is derived from an EMBL/GenBank/DDBJ whole genome shotgun (WGS) entry which is preliminary data.</text>
</comment>
<evidence type="ECO:0000313" key="2">
    <source>
        <dbReference type="Proteomes" id="UP000239352"/>
    </source>
</evidence>
<gene>
    <name evidence="1" type="ORF">CEP50_07625</name>
</gene>
<dbReference type="EMBL" id="PVSR01000007">
    <property type="protein sequence ID" value="PRW64051.1"/>
    <property type="molecule type" value="Genomic_DNA"/>
</dbReference>
<keyword evidence="2" id="KW-1185">Reference proteome</keyword>
<protein>
    <submittedName>
        <fullName evidence="1">Uncharacterized protein</fullName>
    </submittedName>
</protein>